<feature type="domain" description="TonB C-terminal" evidence="12">
    <location>
        <begin position="77"/>
        <end position="155"/>
    </location>
</feature>
<organism evidence="13 14">
    <name type="scientific">Sediminitomix flava</name>
    <dbReference type="NCBI Taxonomy" id="379075"/>
    <lineage>
        <taxon>Bacteria</taxon>
        <taxon>Pseudomonadati</taxon>
        <taxon>Bacteroidota</taxon>
        <taxon>Cytophagia</taxon>
        <taxon>Cytophagales</taxon>
        <taxon>Flammeovirgaceae</taxon>
        <taxon>Sediminitomix</taxon>
    </lineage>
</organism>
<keyword evidence="9" id="KW-0472">Membrane</keyword>
<dbReference type="Pfam" id="PF03544">
    <property type="entry name" value="TonB_C"/>
    <property type="match status" value="1"/>
</dbReference>
<proteinExistence type="inferred from homology"/>
<dbReference type="RefSeq" id="WP_109616115.1">
    <property type="nucleotide sequence ID" value="NZ_QGDO01000001.1"/>
</dbReference>
<reference evidence="13 14" key="1">
    <citation type="submission" date="2018-03" db="EMBL/GenBank/DDBJ databases">
        <title>Genomic Encyclopedia of Archaeal and Bacterial Type Strains, Phase II (KMG-II): from individual species to whole genera.</title>
        <authorList>
            <person name="Goeker M."/>
        </authorList>
    </citation>
    <scope>NUCLEOTIDE SEQUENCE [LARGE SCALE GENOMIC DNA]</scope>
    <source>
        <strain evidence="13 14">DSM 28229</strain>
    </source>
</reference>
<feature type="compositionally biased region" description="Low complexity" evidence="10">
    <location>
        <begin position="161"/>
        <end position="174"/>
    </location>
</feature>
<dbReference type="InterPro" id="IPR051045">
    <property type="entry name" value="TonB-dependent_transducer"/>
</dbReference>
<keyword evidence="11" id="KW-0732">Signal</keyword>
<evidence type="ECO:0000256" key="4">
    <source>
        <dbReference type="ARBA" id="ARBA00022475"/>
    </source>
</evidence>
<evidence type="ECO:0000256" key="8">
    <source>
        <dbReference type="ARBA" id="ARBA00022989"/>
    </source>
</evidence>
<keyword evidence="14" id="KW-1185">Reference proteome</keyword>
<feature type="signal peptide" evidence="11">
    <location>
        <begin position="1"/>
        <end position="18"/>
    </location>
</feature>
<keyword evidence="4" id="KW-1003">Cell membrane</keyword>
<gene>
    <name evidence="13" type="ORF">BC781_1011007</name>
</gene>
<dbReference type="NCBIfam" id="TIGR01352">
    <property type="entry name" value="tonB_Cterm"/>
    <property type="match status" value="1"/>
</dbReference>
<dbReference type="Gene3D" id="3.30.1150.10">
    <property type="match status" value="1"/>
</dbReference>
<evidence type="ECO:0000256" key="6">
    <source>
        <dbReference type="ARBA" id="ARBA00022692"/>
    </source>
</evidence>
<keyword evidence="8" id="KW-1133">Transmembrane helix</keyword>
<evidence type="ECO:0000256" key="7">
    <source>
        <dbReference type="ARBA" id="ARBA00022927"/>
    </source>
</evidence>
<dbReference type="SUPFAM" id="SSF74653">
    <property type="entry name" value="TolA/TonB C-terminal domain"/>
    <property type="match status" value="1"/>
</dbReference>
<sequence>MIRYFLPILMIYFLIGCASTKTNHSTVSEANFNKSKIKYFIDLNKDGIYELASDTSTIIFPIKDVKSFNKSIAVGVEFPADARRRGVDGTVIIQVFINEKGSATKVEVKKGIDYTCDAAAKKAVSEVVKANGILFPMIVDNVAVNSKIEISVNFKADSRQMNSSSTSFNMSQNSRDLYNNRGL</sequence>
<name>A0A315ZGB6_SEDFL</name>
<evidence type="ECO:0000313" key="13">
    <source>
        <dbReference type="EMBL" id="PWJ44636.1"/>
    </source>
</evidence>
<dbReference type="InterPro" id="IPR006260">
    <property type="entry name" value="TonB/TolA_C"/>
</dbReference>
<evidence type="ECO:0000256" key="9">
    <source>
        <dbReference type="ARBA" id="ARBA00023136"/>
    </source>
</evidence>
<feature type="region of interest" description="Disordered" evidence="10">
    <location>
        <begin position="161"/>
        <end position="183"/>
    </location>
</feature>
<feature type="chain" id="PRO_5016406871" evidence="11">
    <location>
        <begin position="19"/>
        <end position="183"/>
    </location>
</feature>
<dbReference type="GO" id="GO:0015031">
    <property type="term" value="P:protein transport"/>
    <property type="evidence" value="ECO:0007669"/>
    <property type="project" value="UniProtKB-KW"/>
</dbReference>
<comment type="similarity">
    <text evidence="2">Belongs to the TonB family.</text>
</comment>
<evidence type="ECO:0000256" key="1">
    <source>
        <dbReference type="ARBA" id="ARBA00004383"/>
    </source>
</evidence>
<evidence type="ECO:0000313" key="14">
    <source>
        <dbReference type="Proteomes" id="UP000245535"/>
    </source>
</evidence>
<comment type="caution">
    <text evidence="13">The sequence shown here is derived from an EMBL/GenBank/DDBJ whole genome shotgun (WGS) entry which is preliminary data.</text>
</comment>
<dbReference type="PROSITE" id="PS51257">
    <property type="entry name" value="PROKAR_LIPOPROTEIN"/>
    <property type="match status" value="1"/>
</dbReference>
<dbReference type="EMBL" id="QGDO01000001">
    <property type="protein sequence ID" value="PWJ44636.1"/>
    <property type="molecule type" value="Genomic_DNA"/>
</dbReference>
<evidence type="ECO:0000256" key="3">
    <source>
        <dbReference type="ARBA" id="ARBA00022448"/>
    </source>
</evidence>
<dbReference type="Proteomes" id="UP000245535">
    <property type="component" value="Unassembled WGS sequence"/>
</dbReference>
<keyword evidence="3" id="KW-0813">Transport</keyword>
<dbReference type="InterPro" id="IPR037682">
    <property type="entry name" value="TonB_C"/>
</dbReference>
<dbReference type="OrthoDB" id="9792439at2"/>
<protein>
    <submittedName>
        <fullName evidence="13">TonB family protein</fullName>
    </submittedName>
</protein>
<evidence type="ECO:0000256" key="5">
    <source>
        <dbReference type="ARBA" id="ARBA00022519"/>
    </source>
</evidence>
<comment type="subcellular location">
    <subcellularLocation>
        <location evidence="1">Cell inner membrane</location>
        <topology evidence="1">Single-pass membrane protein</topology>
        <orientation evidence="1">Periplasmic side</orientation>
    </subcellularLocation>
</comment>
<evidence type="ECO:0000256" key="11">
    <source>
        <dbReference type="SAM" id="SignalP"/>
    </source>
</evidence>
<dbReference type="PANTHER" id="PTHR33446:SF2">
    <property type="entry name" value="PROTEIN TONB"/>
    <property type="match status" value="1"/>
</dbReference>
<dbReference type="GO" id="GO:0098797">
    <property type="term" value="C:plasma membrane protein complex"/>
    <property type="evidence" value="ECO:0007669"/>
    <property type="project" value="TreeGrafter"/>
</dbReference>
<keyword evidence="7" id="KW-0653">Protein transport</keyword>
<evidence type="ECO:0000256" key="2">
    <source>
        <dbReference type="ARBA" id="ARBA00006555"/>
    </source>
</evidence>
<accession>A0A315ZGB6</accession>
<keyword evidence="5" id="KW-0997">Cell inner membrane</keyword>
<keyword evidence="6" id="KW-0812">Transmembrane</keyword>
<dbReference type="GO" id="GO:0055085">
    <property type="term" value="P:transmembrane transport"/>
    <property type="evidence" value="ECO:0007669"/>
    <property type="project" value="InterPro"/>
</dbReference>
<dbReference type="PANTHER" id="PTHR33446">
    <property type="entry name" value="PROTEIN TONB-RELATED"/>
    <property type="match status" value="1"/>
</dbReference>
<dbReference type="AlphaFoldDB" id="A0A315ZGB6"/>
<evidence type="ECO:0000256" key="10">
    <source>
        <dbReference type="SAM" id="MobiDB-lite"/>
    </source>
</evidence>
<evidence type="ECO:0000259" key="12">
    <source>
        <dbReference type="Pfam" id="PF03544"/>
    </source>
</evidence>
<dbReference type="GO" id="GO:0031992">
    <property type="term" value="F:energy transducer activity"/>
    <property type="evidence" value="ECO:0007669"/>
    <property type="project" value="TreeGrafter"/>
</dbReference>